<sequence>MHVTVYLICALVTALMAAYGIWRTIRIAHLGTTSKLAVTAFFALAGASHFAFLDMTDLFERAFIVDTLPVTGLFVSFAYWFFLLALARDVIGGVRGLVRRKMGLPVEKRDLFTIVSTCFVAVFGIFFGITSTWNALSEPTVEPMTVAVRNLPPELEGFKVAQITDLHASNLFPAARTEAVVKAVNEARPDLVLITGDFSDGPLDREAAVLQRDADLAPLSGLKAAYGIFGVTGNHEYIRPEREKLLEIIRRHGVVILENEAVSIAVKGRRVTVAGVDDLAAERTGAGRHDLAGTLSNLADDDLRILMDHQPRTAPEAANPAWKVDLQLSGHTHGGHTGPVAILASLANNGFVKGFYELGGMKLYVSQGAGFWAGFPVRSGTFNEIPLITFTRAN</sequence>
<comment type="caution">
    <text evidence="3">The sequence shown here is derived from an EMBL/GenBank/DDBJ whole genome shotgun (WGS) entry which is preliminary data.</text>
</comment>
<reference evidence="3 4" key="1">
    <citation type="submission" date="2012-05" db="EMBL/GenBank/DDBJ databases">
        <title>The Genome Sequence of Sutterella wadsworthensis 2_1_59BFAA.</title>
        <authorList>
            <consortium name="The Broad Institute Genome Sequencing Platform"/>
            <person name="Earl A."/>
            <person name="Ward D."/>
            <person name="Feldgarden M."/>
            <person name="Gevers D."/>
            <person name="Daigneault M."/>
            <person name="Strauss J."/>
            <person name="Allen-Vercoe E."/>
            <person name="Walker B."/>
            <person name="Young S.K."/>
            <person name="Zeng Q."/>
            <person name="Gargeya S."/>
            <person name="Fitzgerald M."/>
            <person name="Haas B."/>
            <person name="Abouelleil A."/>
            <person name="Alvarado L."/>
            <person name="Arachchi H.M."/>
            <person name="Berlin A.M."/>
            <person name="Chapman S.B."/>
            <person name="Goldberg J."/>
            <person name="Griggs A."/>
            <person name="Gujja S."/>
            <person name="Hansen M."/>
            <person name="Howarth C."/>
            <person name="Imamovic A."/>
            <person name="Larimer J."/>
            <person name="McCowen C."/>
            <person name="Montmayeur A."/>
            <person name="Murphy C."/>
            <person name="Neiman D."/>
            <person name="Pearson M."/>
            <person name="Priest M."/>
            <person name="Roberts A."/>
            <person name="Saif S."/>
            <person name="Shea T."/>
            <person name="Sisk P."/>
            <person name="Sykes S."/>
            <person name="Wortman J."/>
            <person name="Nusbaum C."/>
            <person name="Birren B."/>
        </authorList>
    </citation>
    <scope>NUCLEOTIDE SEQUENCE [LARGE SCALE GENOMIC DNA]</scope>
    <source>
        <strain evidence="3 4">2_1_59BFAA</strain>
    </source>
</reference>
<feature type="transmembrane region" description="Helical" evidence="1">
    <location>
        <begin position="34"/>
        <end position="53"/>
    </location>
</feature>
<dbReference type="EMBL" id="ADMG01000031">
    <property type="protein sequence ID" value="EKB31219.1"/>
    <property type="molecule type" value="Genomic_DNA"/>
</dbReference>
<evidence type="ECO:0000313" key="4">
    <source>
        <dbReference type="Proteomes" id="UP000005835"/>
    </source>
</evidence>
<proteinExistence type="predicted"/>
<dbReference type="RefSeq" id="WP_005435329.1">
    <property type="nucleotide sequence ID" value="NZ_JH815516.1"/>
</dbReference>
<dbReference type="OrthoDB" id="9780884at2"/>
<feature type="domain" description="Calcineurin-like phosphoesterase" evidence="2">
    <location>
        <begin position="158"/>
        <end position="334"/>
    </location>
</feature>
<keyword evidence="4" id="KW-1185">Reference proteome</keyword>
<dbReference type="SUPFAM" id="SSF56300">
    <property type="entry name" value="Metallo-dependent phosphatases"/>
    <property type="match status" value="1"/>
</dbReference>
<evidence type="ECO:0000259" key="2">
    <source>
        <dbReference type="Pfam" id="PF00149"/>
    </source>
</evidence>
<evidence type="ECO:0000313" key="3">
    <source>
        <dbReference type="EMBL" id="EKB31219.1"/>
    </source>
</evidence>
<dbReference type="Pfam" id="PF00149">
    <property type="entry name" value="Metallophos"/>
    <property type="match status" value="1"/>
</dbReference>
<dbReference type="eggNOG" id="COG1408">
    <property type="taxonomic scope" value="Bacteria"/>
</dbReference>
<dbReference type="PANTHER" id="PTHR31302">
    <property type="entry name" value="TRANSMEMBRANE PROTEIN WITH METALLOPHOSPHOESTERASE DOMAIN-RELATED"/>
    <property type="match status" value="1"/>
</dbReference>
<feature type="transmembrane region" description="Helical" evidence="1">
    <location>
        <begin position="5"/>
        <end position="22"/>
    </location>
</feature>
<dbReference type="InterPro" id="IPR051158">
    <property type="entry name" value="Metallophosphoesterase_sf"/>
</dbReference>
<organism evidence="3 4">
    <name type="scientific">Sutterella wadsworthensis 2_1_59BFAA</name>
    <dbReference type="NCBI Taxonomy" id="742823"/>
    <lineage>
        <taxon>Bacteria</taxon>
        <taxon>Pseudomonadati</taxon>
        <taxon>Pseudomonadota</taxon>
        <taxon>Betaproteobacteria</taxon>
        <taxon>Burkholderiales</taxon>
        <taxon>Sutterellaceae</taxon>
        <taxon>Sutterella</taxon>
    </lineage>
</organism>
<accession>K1KHN6</accession>
<gene>
    <name evidence="3" type="ORF">HMPREF9465_01324</name>
</gene>
<dbReference type="AlphaFoldDB" id="K1KHN6"/>
<dbReference type="GO" id="GO:0016787">
    <property type="term" value="F:hydrolase activity"/>
    <property type="evidence" value="ECO:0007669"/>
    <property type="project" value="InterPro"/>
</dbReference>
<dbReference type="CDD" id="cd07385">
    <property type="entry name" value="MPP_YkuE_C"/>
    <property type="match status" value="1"/>
</dbReference>
<feature type="transmembrane region" description="Helical" evidence="1">
    <location>
        <begin position="111"/>
        <end position="133"/>
    </location>
</feature>
<dbReference type="Proteomes" id="UP000005835">
    <property type="component" value="Unassembled WGS sequence"/>
</dbReference>
<name>K1KHN6_9BURK</name>
<keyword evidence="1" id="KW-1133">Transmembrane helix</keyword>
<feature type="transmembrane region" description="Helical" evidence="1">
    <location>
        <begin position="73"/>
        <end position="91"/>
    </location>
</feature>
<dbReference type="Gene3D" id="3.60.21.10">
    <property type="match status" value="1"/>
</dbReference>
<dbReference type="InterPro" id="IPR004843">
    <property type="entry name" value="Calcineurin-like_PHP"/>
</dbReference>
<keyword evidence="1" id="KW-0812">Transmembrane</keyword>
<dbReference type="HOGENOM" id="CLU_025443_5_1_4"/>
<keyword evidence="1" id="KW-0472">Membrane</keyword>
<dbReference type="InterPro" id="IPR029052">
    <property type="entry name" value="Metallo-depent_PP-like"/>
</dbReference>
<evidence type="ECO:0000256" key="1">
    <source>
        <dbReference type="SAM" id="Phobius"/>
    </source>
</evidence>
<protein>
    <recommendedName>
        <fullName evidence="2">Calcineurin-like phosphoesterase domain-containing protein</fullName>
    </recommendedName>
</protein>
<dbReference type="PANTHER" id="PTHR31302:SF0">
    <property type="entry name" value="TRANSMEMBRANE PROTEIN WITH METALLOPHOSPHOESTERASE DOMAIN"/>
    <property type="match status" value="1"/>
</dbReference>
<dbReference type="PATRIC" id="fig|742823.3.peg.1307"/>